<dbReference type="InterPro" id="IPR020936">
    <property type="entry name" value="TrhO"/>
</dbReference>
<comment type="similarity">
    <text evidence="4">Belongs to the TrhO family.</text>
</comment>
<reference evidence="6 7" key="1">
    <citation type="submission" date="2018-04" db="EMBL/GenBank/DDBJ databases">
        <title>Brenneria corticis sp.nov.</title>
        <authorList>
            <person name="Li Y."/>
        </authorList>
    </citation>
    <scope>NUCLEOTIDE SEQUENCE [LARGE SCALE GENOMIC DNA]</scope>
    <source>
        <strain evidence="6 7">CFCC 11842</strain>
    </source>
</reference>
<dbReference type="CDD" id="cd01518">
    <property type="entry name" value="RHOD_YceA"/>
    <property type="match status" value="1"/>
</dbReference>
<proteinExistence type="inferred from homology"/>
<dbReference type="SUPFAM" id="SSF52821">
    <property type="entry name" value="Rhodanese/Cell cycle control phosphatase"/>
    <property type="match status" value="1"/>
</dbReference>
<evidence type="ECO:0000256" key="1">
    <source>
        <dbReference type="ARBA" id="ARBA00022694"/>
    </source>
</evidence>
<dbReference type="PROSITE" id="PS50206">
    <property type="entry name" value="RHODANESE_3"/>
    <property type="match status" value="1"/>
</dbReference>
<dbReference type="NCBIfam" id="NF001133">
    <property type="entry name" value="PRK00142.1-1"/>
    <property type="match status" value="1"/>
</dbReference>
<evidence type="ECO:0000256" key="4">
    <source>
        <dbReference type="HAMAP-Rule" id="MF_00469"/>
    </source>
</evidence>
<evidence type="ECO:0000313" key="7">
    <source>
        <dbReference type="Proteomes" id="UP000296159"/>
    </source>
</evidence>
<evidence type="ECO:0000259" key="5">
    <source>
        <dbReference type="PROSITE" id="PS50206"/>
    </source>
</evidence>
<comment type="caution">
    <text evidence="6">The sequence shown here is derived from an EMBL/GenBank/DDBJ whole genome shotgun (WGS) entry which is preliminary data.</text>
</comment>
<dbReference type="Pfam" id="PF17773">
    <property type="entry name" value="UPF0176_N"/>
    <property type="match status" value="1"/>
</dbReference>
<dbReference type="EC" id="1.14.-.-" evidence="4"/>
<dbReference type="Pfam" id="PF00581">
    <property type="entry name" value="Rhodanese"/>
    <property type="match status" value="1"/>
</dbReference>
<keyword evidence="2 4" id="KW-0560">Oxidoreductase</keyword>
<dbReference type="RefSeq" id="WP_136168034.1">
    <property type="nucleotide sequence ID" value="NZ_KZ819091.1"/>
</dbReference>
<dbReference type="EMBL" id="QDKH01000028">
    <property type="protein sequence ID" value="PWC11519.1"/>
    <property type="molecule type" value="Genomic_DNA"/>
</dbReference>
<gene>
    <name evidence="4" type="primary">trhO</name>
    <name evidence="6" type="ORF">DDT56_19385</name>
</gene>
<dbReference type="PANTHER" id="PTHR43846:SF1">
    <property type="entry name" value="TRNA URIDINE(34) HYDROXYLASE"/>
    <property type="match status" value="1"/>
</dbReference>
<dbReference type="InterPro" id="IPR001763">
    <property type="entry name" value="Rhodanese-like_dom"/>
</dbReference>
<accession>A0A2U1TQ55</accession>
<dbReference type="Gene3D" id="3.30.70.100">
    <property type="match status" value="1"/>
</dbReference>
<dbReference type="InterPro" id="IPR036873">
    <property type="entry name" value="Rhodanese-like_dom_sf"/>
</dbReference>
<organism evidence="6 7">
    <name type="scientific">Brenneria corticis</name>
    <dbReference type="NCBI Taxonomy" id="2173106"/>
    <lineage>
        <taxon>Bacteria</taxon>
        <taxon>Pseudomonadati</taxon>
        <taxon>Pseudomonadota</taxon>
        <taxon>Gammaproteobacteria</taxon>
        <taxon>Enterobacterales</taxon>
        <taxon>Pectobacteriaceae</taxon>
        <taxon>Brenneria</taxon>
    </lineage>
</organism>
<protein>
    <recommendedName>
        <fullName evidence="4">tRNA uridine(34) hydroxylase</fullName>
        <ecNumber evidence="4">1.14.-.-</ecNumber>
    </recommendedName>
    <alternativeName>
        <fullName evidence="4">tRNA hydroxylation protein O</fullName>
    </alternativeName>
</protein>
<dbReference type="Proteomes" id="UP000296159">
    <property type="component" value="Unassembled WGS sequence"/>
</dbReference>
<dbReference type="Gene3D" id="3.40.250.10">
    <property type="entry name" value="Rhodanese-like domain"/>
    <property type="match status" value="1"/>
</dbReference>
<keyword evidence="1 4" id="KW-0819">tRNA processing</keyword>
<evidence type="ECO:0000313" key="6">
    <source>
        <dbReference type="EMBL" id="PWC11519.1"/>
    </source>
</evidence>
<dbReference type="GO" id="GO:0006400">
    <property type="term" value="P:tRNA modification"/>
    <property type="evidence" value="ECO:0007669"/>
    <property type="project" value="UniProtKB-UniRule"/>
</dbReference>
<dbReference type="PANTHER" id="PTHR43846">
    <property type="entry name" value="UPF0176 PROTEIN YCEA"/>
    <property type="match status" value="1"/>
</dbReference>
<evidence type="ECO:0000256" key="3">
    <source>
        <dbReference type="ARBA" id="ARBA00045625"/>
    </source>
</evidence>
<dbReference type="SMART" id="SM00450">
    <property type="entry name" value="RHOD"/>
    <property type="match status" value="1"/>
</dbReference>
<dbReference type="GO" id="GO:0016705">
    <property type="term" value="F:oxidoreductase activity, acting on paired donors, with incorporation or reduction of molecular oxygen"/>
    <property type="evidence" value="ECO:0007669"/>
    <property type="project" value="UniProtKB-UniRule"/>
</dbReference>
<name>A0A2U1TQ55_9GAMM</name>
<comment type="function">
    <text evidence="3">Catalyzes oxygen-dependent 5-hydroxyuridine (ho5U) modification at position 34 in tRNAs, the first step in 5-carboxymethoxyuridine (cmo5U) biosynthesis. May be part of an alternate pathway, which is able to bypass cmo5U biogenesis in a subset of tRNAs under aerobic conditions.</text>
</comment>
<comment type="catalytic activity">
    <reaction evidence="4">
        <text>uridine(34) in tRNA + AH2 + O2 = 5-hydroxyuridine(34) in tRNA + A + H2O</text>
        <dbReference type="Rhea" id="RHEA:64224"/>
        <dbReference type="Rhea" id="RHEA-COMP:11727"/>
        <dbReference type="Rhea" id="RHEA-COMP:13381"/>
        <dbReference type="ChEBI" id="CHEBI:13193"/>
        <dbReference type="ChEBI" id="CHEBI:15377"/>
        <dbReference type="ChEBI" id="CHEBI:15379"/>
        <dbReference type="ChEBI" id="CHEBI:17499"/>
        <dbReference type="ChEBI" id="CHEBI:65315"/>
        <dbReference type="ChEBI" id="CHEBI:136877"/>
    </reaction>
</comment>
<dbReference type="AlphaFoldDB" id="A0A2U1TQ55"/>
<keyword evidence="7" id="KW-1185">Reference proteome</keyword>
<dbReference type="InterPro" id="IPR022111">
    <property type="entry name" value="Rhodanese_C"/>
</dbReference>
<dbReference type="Pfam" id="PF12368">
    <property type="entry name" value="Rhodanese_C"/>
    <property type="match status" value="1"/>
</dbReference>
<feature type="domain" description="Rhodanese" evidence="5">
    <location>
        <begin position="146"/>
        <end position="240"/>
    </location>
</feature>
<dbReference type="HAMAP" id="MF_00469">
    <property type="entry name" value="TrhO"/>
    <property type="match status" value="1"/>
</dbReference>
<evidence type="ECO:0000256" key="2">
    <source>
        <dbReference type="ARBA" id="ARBA00023002"/>
    </source>
</evidence>
<dbReference type="InterPro" id="IPR040503">
    <property type="entry name" value="TRHO_N"/>
</dbReference>
<sequence length="356" mass="40321">MPVLHNRVSNEELKARMLAETEPRTTVSFYKYFTLDDPKAFRDRLYAQFAQLKVFGRIYIAAEGINAQISVPNNRFAAFKSVLFAAHPALDQVRLNIALDDDGKSFWVLRMKVRDRIVADGIDDPTFNPAHVGQYLQAEQVNAMADDPDTLFVDMRNHYEYEVGHFENALEIPSDTFREQLPMAVEMLNHQRDKNIVMYCTGGIRCEKASAYMLHHGFKHVYHVEGGIIEYARQAKAQGLPLKFIGKNFVFDERMGERISDEVIAHCHQCGAACDSHTNCRNEGCHLLFIQCPACAEKYDGCCSAVCQQERQLPLEEQRARRSGRENGMKIFNKSKGLLQSALGIPSPPAEGKAKE</sequence>